<keyword evidence="1" id="KW-1133">Transmembrane helix</keyword>
<dbReference type="Proteomes" id="UP000242877">
    <property type="component" value="Unassembled WGS sequence"/>
</dbReference>
<keyword evidence="1" id="KW-0812">Transmembrane</keyword>
<reference evidence="2 3" key="1">
    <citation type="journal article" date="2016" name="Genome Biol. Evol.">
        <title>Divergent and convergent evolution of fungal pathogenicity.</title>
        <authorList>
            <person name="Shang Y."/>
            <person name="Xiao G."/>
            <person name="Zheng P."/>
            <person name="Cen K."/>
            <person name="Zhan S."/>
            <person name="Wang C."/>
        </authorList>
    </citation>
    <scope>NUCLEOTIDE SEQUENCE [LARGE SCALE GENOMIC DNA]</scope>
    <source>
        <strain evidence="2 3">ARSEF 7405</strain>
    </source>
</reference>
<evidence type="ECO:0000256" key="1">
    <source>
        <dbReference type="SAM" id="Phobius"/>
    </source>
</evidence>
<organism evidence="2 3">
    <name type="scientific">Ascosphaera apis ARSEF 7405</name>
    <dbReference type="NCBI Taxonomy" id="392613"/>
    <lineage>
        <taxon>Eukaryota</taxon>
        <taxon>Fungi</taxon>
        <taxon>Dikarya</taxon>
        <taxon>Ascomycota</taxon>
        <taxon>Pezizomycotina</taxon>
        <taxon>Eurotiomycetes</taxon>
        <taxon>Eurotiomycetidae</taxon>
        <taxon>Onygenales</taxon>
        <taxon>Ascosphaeraceae</taxon>
        <taxon>Ascosphaera</taxon>
    </lineage>
</organism>
<dbReference type="VEuPathDB" id="FungiDB:AAP_02311"/>
<gene>
    <name evidence="2" type="ORF">AAP_02311</name>
</gene>
<sequence>MSVIFNVQQWLIERPDKKSPSQAPAIMSVGMSLMAVAVAFMPLFFPPPDFVRVAPDAAPSA</sequence>
<evidence type="ECO:0000313" key="2">
    <source>
        <dbReference type="EMBL" id="KZZ93519.1"/>
    </source>
</evidence>
<accession>A0A168A6D2</accession>
<evidence type="ECO:0000313" key="3">
    <source>
        <dbReference type="Proteomes" id="UP000242877"/>
    </source>
</evidence>
<keyword evidence="3" id="KW-1185">Reference proteome</keyword>
<protein>
    <submittedName>
        <fullName evidence="2">Uncharacterized protein</fullName>
    </submittedName>
</protein>
<dbReference type="OrthoDB" id="284718at2759"/>
<dbReference type="AlphaFoldDB" id="A0A168A6D2"/>
<comment type="caution">
    <text evidence="2">The sequence shown here is derived from an EMBL/GenBank/DDBJ whole genome shotgun (WGS) entry which is preliminary data.</text>
</comment>
<name>A0A168A6D2_9EURO</name>
<proteinExistence type="predicted"/>
<keyword evidence="1" id="KW-0472">Membrane</keyword>
<dbReference type="EMBL" id="AZGZ01000008">
    <property type="protein sequence ID" value="KZZ93519.1"/>
    <property type="molecule type" value="Genomic_DNA"/>
</dbReference>
<feature type="transmembrane region" description="Helical" evidence="1">
    <location>
        <begin position="23"/>
        <end position="45"/>
    </location>
</feature>